<sequence length="163" mass="18928">MKEMNLSKASVTSYLPYEKGVYFPAETDSNNLSVGAERIRRMWKRNEILEKLRIEQSAETLWAVGIEFQGYKFRTYSGLVFSYSLKKGRGDTYTKELFIDRRENSKNLWEYCSHQYREVKHIGVLYISDFHDFLASFHDFPVPLGQGTHWKGKPGAGRASPIS</sequence>
<reference evidence="1" key="1">
    <citation type="submission" date="2009-07" db="EMBL/GenBank/DDBJ databases">
        <authorList>
            <person name="Weinstock G."/>
            <person name="Sodergren E."/>
            <person name="Clifton S."/>
            <person name="Fulton L."/>
            <person name="Fulton B."/>
            <person name="Courtney L."/>
            <person name="Fronick C."/>
            <person name="Harrison M."/>
            <person name="Strong C."/>
            <person name="Farmer C."/>
            <person name="Delahaunty K."/>
            <person name="Markovic C."/>
            <person name="Hall O."/>
            <person name="Minx P."/>
            <person name="Tomlinson C."/>
            <person name="Mitreva M."/>
            <person name="Nelson J."/>
            <person name="Hou S."/>
            <person name="Wollam A."/>
            <person name="Pepin K.H."/>
            <person name="Johnson M."/>
            <person name="Bhonagiri V."/>
            <person name="Nash W.E."/>
            <person name="Warren W."/>
            <person name="Chinwalla A."/>
            <person name="Mardis E.R."/>
            <person name="Wilson R.K."/>
        </authorList>
    </citation>
    <scope>NUCLEOTIDE SEQUENCE [LARGE SCALE GENOMIC DNA]</scope>
    <source>
        <strain evidence="1">DSM 14469</strain>
    </source>
</reference>
<dbReference type="Proteomes" id="UP000005561">
    <property type="component" value="Unassembled WGS sequence"/>
</dbReference>
<evidence type="ECO:0000313" key="2">
    <source>
        <dbReference type="Proteomes" id="UP000005561"/>
    </source>
</evidence>
<evidence type="ECO:0000313" key="1">
    <source>
        <dbReference type="EMBL" id="EET60158.1"/>
    </source>
</evidence>
<dbReference type="eggNOG" id="ENOG502ZC29">
    <property type="taxonomic scope" value="Bacteria"/>
</dbReference>
<gene>
    <name evidence="1" type="ORF">BRYFOR_07718</name>
</gene>
<dbReference type="EMBL" id="ACCL02000012">
    <property type="protein sequence ID" value="EET60158.1"/>
    <property type="molecule type" value="Genomic_DNA"/>
</dbReference>
<protein>
    <submittedName>
        <fullName evidence="1">Uncharacterized protein</fullName>
    </submittedName>
</protein>
<comment type="caution">
    <text evidence="1">The sequence shown here is derived from an EMBL/GenBank/DDBJ whole genome shotgun (WGS) entry which is preliminary data.</text>
</comment>
<proteinExistence type="predicted"/>
<dbReference type="OrthoDB" id="9795921at2"/>
<accession>C6LGF8</accession>
<name>C6LGF8_9FIRM</name>
<dbReference type="AlphaFoldDB" id="C6LGF8"/>
<keyword evidence="2" id="KW-1185">Reference proteome</keyword>
<dbReference type="RefSeq" id="WP_006862503.1">
    <property type="nucleotide sequence ID" value="NZ_ACCL02000012.1"/>
</dbReference>
<organism evidence="1 2">
    <name type="scientific">Marvinbryantia formatexigens DSM 14469</name>
    <dbReference type="NCBI Taxonomy" id="478749"/>
    <lineage>
        <taxon>Bacteria</taxon>
        <taxon>Bacillati</taxon>
        <taxon>Bacillota</taxon>
        <taxon>Clostridia</taxon>
        <taxon>Lachnospirales</taxon>
        <taxon>Lachnospiraceae</taxon>
        <taxon>Marvinbryantia</taxon>
    </lineage>
</organism>